<dbReference type="OrthoDB" id="2789670at2759"/>
<dbReference type="SUPFAM" id="SSF48264">
    <property type="entry name" value="Cytochrome P450"/>
    <property type="match status" value="2"/>
</dbReference>
<evidence type="ECO:0000256" key="9">
    <source>
        <dbReference type="PIRSR" id="PIRSR602401-1"/>
    </source>
</evidence>
<evidence type="ECO:0000313" key="15">
    <source>
        <dbReference type="RefSeq" id="XP_013415693.1"/>
    </source>
</evidence>
<protein>
    <submittedName>
        <fullName evidence="14 15">Cytochrome P450 3A29</fullName>
    </submittedName>
</protein>
<feature type="transmembrane region" description="Helical" evidence="12">
    <location>
        <begin position="221"/>
        <end position="239"/>
    </location>
</feature>
<keyword evidence="5 10" id="KW-0560">Oxidoreductase</keyword>
<dbReference type="RefSeq" id="XP_013415693.1">
    <property type="nucleotide sequence ID" value="XM_013560239.1"/>
</dbReference>
<dbReference type="PROSITE" id="PS00086">
    <property type="entry name" value="CYTOCHROME_P450"/>
    <property type="match status" value="1"/>
</dbReference>
<feature type="binding site" description="axial binding residue" evidence="9">
    <location>
        <position position="602"/>
    </location>
    <ligand>
        <name>heme</name>
        <dbReference type="ChEBI" id="CHEBI:30413"/>
    </ligand>
    <ligandPart>
        <name>Fe</name>
        <dbReference type="ChEBI" id="CHEBI:18248"/>
    </ligandPart>
</feature>
<dbReference type="GeneID" id="106177469"/>
<evidence type="ECO:0000256" key="4">
    <source>
        <dbReference type="ARBA" id="ARBA00022723"/>
    </source>
</evidence>
<dbReference type="RefSeq" id="XP_013415696.1">
    <property type="nucleotide sequence ID" value="XM_013560242.2"/>
</dbReference>
<dbReference type="Gene3D" id="1.10.630.10">
    <property type="entry name" value="Cytochrome P450"/>
    <property type="match status" value="2"/>
</dbReference>
<dbReference type="InterPro" id="IPR001128">
    <property type="entry name" value="Cyt_P450"/>
</dbReference>
<comment type="cofactor">
    <cofactor evidence="1 9">
        <name>heme</name>
        <dbReference type="ChEBI" id="CHEBI:30413"/>
    </cofactor>
</comment>
<evidence type="ECO:0000313" key="13">
    <source>
        <dbReference type="Proteomes" id="UP000085678"/>
    </source>
</evidence>
<feature type="compositionally biased region" description="Polar residues" evidence="11">
    <location>
        <begin position="420"/>
        <end position="431"/>
    </location>
</feature>
<accession>A0A1S3JZI4</accession>
<reference evidence="14 15" key="1">
    <citation type="submission" date="2025-04" db="UniProtKB">
        <authorList>
            <consortium name="RefSeq"/>
        </authorList>
    </citation>
    <scope>IDENTIFICATION</scope>
    <source>
        <tissue evidence="14 15">Gonads</tissue>
    </source>
</reference>
<gene>
    <name evidence="14 15 16 17 18 19" type="primary">LOC106177469</name>
</gene>
<dbReference type="GO" id="GO:0020037">
    <property type="term" value="F:heme binding"/>
    <property type="evidence" value="ECO:0007669"/>
    <property type="project" value="InterPro"/>
</dbReference>
<dbReference type="RefSeq" id="XP_013415692.1">
    <property type="nucleotide sequence ID" value="XM_013560238.1"/>
</dbReference>
<sequence length="663" mass="75648">MGVITVVLVVGAIGLSCLYWYKRKRKQNIFKQMGIKGPEPNFLFGNLHQLGEEKLLYQRYREWTKQYGKVYGYYEGSTPVLVTSDLEILKQVFIKQFSNFHGRKLFPLQPHPDTGRECHMLLTRGDRWKRLRTIINPTFSASKMKQMCPLVNKCVDVFMEKIEEERTNTTDVDLTKLTKRLTMDVISECAFGVEIQCQQQPNHPFLQRSAKLFEIATERPFLLFTAILFPELSRFWWGMHQLMGMFREDAFKWLAQQLEEVINLRRKDQNHRRVDLLQLMIDAEKYPIHELRTSQLTMTSDQSSSTEDKRSRSSSSDFNCNRYSTPNGYTNGHVNGYVSEHQTLANGHTNGHLNGHLNGASNGHKNGLNGYKNGASNGHVNGITNGHVSGVNNGHVNGTTTSLNASTNGINEERGHPKNGVTTGPHSNVNFDLSDEVFDEKKPTKSGLTKEEIKNQSVLFLLAGYETSNTLMQFLLYELAMNPSIQDKLLAEIDEQYEENEVPTYETVTRLIYLDMVISETSRLYPISALFISRRCMESCVVSGISIPEGVTVQADVWSIHRDPDVWGDNPDTFDPERFSLENKVNRHPLAWIPFGAGPRNCVGMRFALMEMKITLVRMLQKYTINKSVNTPEKLTLREGGAIVPLEHIVLSMERRRRIPATD</sequence>
<dbReference type="RefSeq" id="XP_013415697.1">
    <property type="nucleotide sequence ID" value="XM_013560243.1"/>
</dbReference>
<evidence type="ECO:0000256" key="3">
    <source>
        <dbReference type="ARBA" id="ARBA00022617"/>
    </source>
</evidence>
<evidence type="ECO:0000256" key="6">
    <source>
        <dbReference type="ARBA" id="ARBA00023004"/>
    </source>
</evidence>
<keyword evidence="7 10" id="KW-0503">Monooxygenase</keyword>
<comment type="similarity">
    <text evidence="2 10">Belongs to the cytochrome P450 family.</text>
</comment>
<dbReference type="FunFam" id="1.10.630.10:FF:000182">
    <property type="entry name" value="Cytochrome P450 3A4"/>
    <property type="match status" value="1"/>
</dbReference>
<evidence type="ECO:0000256" key="1">
    <source>
        <dbReference type="ARBA" id="ARBA00001971"/>
    </source>
</evidence>
<proteinExistence type="inferred from homology"/>
<evidence type="ECO:0000256" key="11">
    <source>
        <dbReference type="SAM" id="MobiDB-lite"/>
    </source>
</evidence>
<dbReference type="STRING" id="7574.A0A1S3JZI4"/>
<dbReference type="GO" id="GO:0008395">
    <property type="term" value="F:steroid hydroxylase activity"/>
    <property type="evidence" value="ECO:0007669"/>
    <property type="project" value="TreeGrafter"/>
</dbReference>
<dbReference type="PANTHER" id="PTHR24302">
    <property type="entry name" value="CYTOCHROME P450 FAMILY 3"/>
    <property type="match status" value="1"/>
</dbReference>
<keyword evidence="4 9" id="KW-0479">Metal-binding</keyword>
<evidence type="ECO:0000313" key="14">
    <source>
        <dbReference type="RefSeq" id="XP_013415692.1"/>
    </source>
</evidence>
<evidence type="ECO:0000313" key="16">
    <source>
        <dbReference type="RefSeq" id="XP_013415694.1"/>
    </source>
</evidence>
<evidence type="ECO:0000256" key="10">
    <source>
        <dbReference type="RuleBase" id="RU000461"/>
    </source>
</evidence>
<dbReference type="Pfam" id="PF00067">
    <property type="entry name" value="p450"/>
    <property type="match status" value="2"/>
</dbReference>
<evidence type="ECO:0000256" key="5">
    <source>
        <dbReference type="ARBA" id="ARBA00023002"/>
    </source>
</evidence>
<dbReference type="RefSeq" id="XP_013415694.1">
    <property type="nucleotide sequence ID" value="XM_013560240.1"/>
</dbReference>
<feature type="transmembrane region" description="Helical" evidence="12">
    <location>
        <begin position="6"/>
        <end position="21"/>
    </location>
</feature>
<dbReference type="AlphaFoldDB" id="A0A1S3JZI4"/>
<dbReference type="InterPro" id="IPR036396">
    <property type="entry name" value="Cyt_P450_sf"/>
</dbReference>
<evidence type="ECO:0000313" key="17">
    <source>
        <dbReference type="RefSeq" id="XP_013415695.1"/>
    </source>
</evidence>
<organism evidence="13 14">
    <name type="scientific">Lingula anatina</name>
    <name type="common">Brachiopod</name>
    <name type="synonym">Lingula unguis</name>
    <dbReference type="NCBI Taxonomy" id="7574"/>
    <lineage>
        <taxon>Eukaryota</taxon>
        <taxon>Metazoa</taxon>
        <taxon>Spiralia</taxon>
        <taxon>Lophotrochozoa</taxon>
        <taxon>Brachiopoda</taxon>
        <taxon>Linguliformea</taxon>
        <taxon>Lingulata</taxon>
        <taxon>Lingulida</taxon>
        <taxon>Linguloidea</taxon>
        <taxon>Lingulidae</taxon>
        <taxon>Lingula</taxon>
    </lineage>
</organism>
<evidence type="ECO:0000256" key="8">
    <source>
        <dbReference type="ARBA" id="ARBA00043906"/>
    </source>
</evidence>
<dbReference type="CDD" id="cd11055">
    <property type="entry name" value="CYP3A-like"/>
    <property type="match status" value="1"/>
</dbReference>
<feature type="region of interest" description="Disordered" evidence="11">
    <location>
        <begin position="412"/>
        <end position="431"/>
    </location>
</feature>
<dbReference type="Proteomes" id="UP000085678">
    <property type="component" value="Unplaced"/>
</dbReference>
<dbReference type="GO" id="GO:0005506">
    <property type="term" value="F:iron ion binding"/>
    <property type="evidence" value="ECO:0007669"/>
    <property type="project" value="InterPro"/>
</dbReference>
<dbReference type="InterPro" id="IPR050705">
    <property type="entry name" value="Cytochrome_P450_3A"/>
</dbReference>
<evidence type="ECO:0000256" key="7">
    <source>
        <dbReference type="ARBA" id="ARBA00023033"/>
    </source>
</evidence>
<dbReference type="KEGG" id="lak:106177469"/>
<keyword evidence="12" id="KW-0812">Transmembrane</keyword>
<dbReference type="PRINTS" id="PR00385">
    <property type="entry name" value="P450"/>
</dbReference>
<evidence type="ECO:0000313" key="18">
    <source>
        <dbReference type="RefSeq" id="XP_013415696.1"/>
    </source>
</evidence>
<dbReference type="InterPro" id="IPR002401">
    <property type="entry name" value="Cyt_P450_E_grp-I"/>
</dbReference>
<dbReference type="GO" id="GO:0016705">
    <property type="term" value="F:oxidoreductase activity, acting on paired donors, with incorporation or reduction of molecular oxygen"/>
    <property type="evidence" value="ECO:0007669"/>
    <property type="project" value="InterPro"/>
</dbReference>
<keyword evidence="6 9" id="KW-0408">Iron</keyword>
<name>A0A1S3JZI4_LINAN</name>
<dbReference type="RefSeq" id="XP_013415695.1">
    <property type="nucleotide sequence ID" value="XM_013560241.1"/>
</dbReference>
<keyword evidence="3 9" id="KW-0349">Heme</keyword>
<keyword evidence="12" id="KW-0472">Membrane</keyword>
<feature type="compositionally biased region" description="Polar residues" evidence="11">
    <location>
        <begin position="293"/>
        <end position="302"/>
    </location>
</feature>
<evidence type="ECO:0000256" key="12">
    <source>
        <dbReference type="SAM" id="Phobius"/>
    </source>
</evidence>
<comment type="function">
    <text evidence="8">Cytochromes P450 are a group of heme-thiolate monooxygenases. They oxidize a variety of structurally unrelated compounds, including steroids, fatty acids, and xenobiotics.</text>
</comment>
<evidence type="ECO:0000256" key="2">
    <source>
        <dbReference type="ARBA" id="ARBA00010617"/>
    </source>
</evidence>
<dbReference type="InterPro" id="IPR017972">
    <property type="entry name" value="Cyt_P450_CS"/>
</dbReference>
<keyword evidence="13" id="KW-1185">Reference proteome</keyword>
<dbReference type="PANTHER" id="PTHR24302:SF15">
    <property type="entry name" value="FATTY-ACID PEROXYGENASE"/>
    <property type="match status" value="1"/>
</dbReference>
<evidence type="ECO:0000313" key="19">
    <source>
        <dbReference type="RefSeq" id="XP_013415697.1"/>
    </source>
</evidence>
<dbReference type="PRINTS" id="PR00463">
    <property type="entry name" value="EP450I"/>
</dbReference>
<feature type="region of interest" description="Disordered" evidence="11">
    <location>
        <begin position="292"/>
        <end position="324"/>
    </location>
</feature>
<keyword evidence="12" id="KW-1133">Transmembrane helix</keyword>